<comment type="caution">
    <text evidence="2">The sequence shown here is derived from an EMBL/GenBank/DDBJ whole genome shotgun (WGS) entry which is preliminary data.</text>
</comment>
<dbReference type="EMBL" id="JAUFSA010000001">
    <property type="protein sequence ID" value="MDP7738295.1"/>
    <property type="molecule type" value="Genomic_DNA"/>
</dbReference>
<dbReference type="Proteomes" id="UP001229081">
    <property type="component" value="Unassembled WGS sequence"/>
</dbReference>
<keyword evidence="1" id="KW-0812">Transmembrane</keyword>
<proteinExistence type="predicted"/>
<feature type="transmembrane region" description="Helical" evidence="1">
    <location>
        <begin position="52"/>
        <end position="73"/>
    </location>
</feature>
<evidence type="ECO:0000256" key="1">
    <source>
        <dbReference type="SAM" id="Phobius"/>
    </source>
</evidence>
<gene>
    <name evidence="2" type="ORF">QXL92_26530</name>
</gene>
<evidence type="ECO:0000313" key="2">
    <source>
        <dbReference type="EMBL" id="MDP7738295.1"/>
    </source>
</evidence>
<keyword evidence="1" id="KW-0472">Membrane</keyword>
<dbReference type="RefSeq" id="WP_065046065.1">
    <property type="nucleotide sequence ID" value="NZ_JAUFSA010000001.1"/>
</dbReference>
<accession>A0AAJ1S7U0</accession>
<protein>
    <submittedName>
        <fullName evidence="2">Uncharacterized protein</fullName>
    </submittedName>
</protein>
<evidence type="ECO:0000313" key="3">
    <source>
        <dbReference type="Proteomes" id="UP001229081"/>
    </source>
</evidence>
<sequence>MVYIGTDALVHGPATTSEAGERAVSVPGLVAAGTWAVGLVIGLAAMAVGHELLAGVSLVVAIMSPWLGLAWVARNQRADMRRQRALAHQAVLYPGSWPALQLTAP</sequence>
<dbReference type="AlphaFoldDB" id="A0AAJ1S7U0"/>
<keyword evidence="1" id="KW-1133">Transmembrane helix</keyword>
<feature type="transmembrane region" description="Helical" evidence="1">
    <location>
        <begin position="26"/>
        <end position="46"/>
    </location>
</feature>
<reference evidence="2" key="1">
    <citation type="submission" date="2023-06" db="EMBL/GenBank/DDBJ databases">
        <title>Identification of two novel mycobacterium reveal diversities and complexities of Mycobacterium gordonae clade.</title>
        <authorList>
            <person name="Matsumoto Y."/>
            <person name="Nakamura S."/>
            <person name="Motooka D."/>
            <person name="Fukushima K."/>
        </authorList>
    </citation>
    <scope>NUCLEOTIDE SEQUENCE</scope>
    <source>
        <strain evidence="2">TY812</strain>
    </source>
</reference>
<name>A0AAJ1S7U0_9MYCO</name>
<organism evidence="2 3">
    <name type="scientific">Mycobacterium paragordonae</name>
    <dbReference type="NCBI Taxonomy" id="1389713"/>
    <lineage>
        <taxon>Bacteria</taxon>
        <taxon>Bacillati</taxon>
        <taxon>Actinomycetota</taxon>
        <taxon>Actinomycetes</taxon>
        <taxon>Mycobacteriales</taxon>
        <taxon>Mycobacteriaceae</taxon>
        <taxon>Mycobacterium</taxon>
    </lineage>
</organism>